<evidence type="ECO:0000313" key="7">
    <source>
        <dbReference type="EMBL" id="AMD18996.1"/>
    </source>
</evidence>
<dbReference type="InterPro" id="IPR015659">
    <property type="entry name" value="Proline_oxidase"/>
</dbReference>
<keyword evidence="3 5" id="KW-0560">Oxidoreductase</keyword>
<dbReference type="STRING" id="45286.A0A125RDZ5"/>
<dbReference type="Proteomes" id="UP000243052">
    <property type="component" value="Chromosome ii"/>
</dbReference>
<comment type="catalytic activity">
    <reaction evidence="5">
        <text>L-proline + a quinone = (S)-1-pyrroline-5-carboxylate + a quinol + H(+)</text>
        <dbReference type="Rhea" id="RHEA:23784"/>
        <dbReference type="ChEBI" id="CHEBI:15378"/>
        <dbReference type="ChEBI" id="CHEBI:17388"/>
        <dbReference type="ChEBI" id="CHEBI:24646"/>
        <dbReference type="ChEBI" id="CHEBI:60039"/>
        <dbReference type="ChEBI" id="CHEBI:132124"/>
        <dbReference type="EC" id="1.5.5.2"/>
    </reaction>
</comment>
<keyword evidence="5" id="KW-0274">FAD</keyword>
<evidence type="ECO:0000256" key="3">
    <source>
        <dbReference type="ARBA" id="ARBA00023002"/>
    </source>
</evidence>
<dbReference type="OrthoDB" id="5464at2759"/>
<dbReference type="SUPFAM" id="SSF51730">
    <property type="entry name" value="FAD-linked oxidoreductase"/>
    <property type="match status" value="1"/>
</dbReference>
<evidence type="ECO:0000256" key="2">
    <source>
        <dbReference type="ARBA" id="ARBA00012695"/>
    </source>
</evidence>
<dbReference type="AlphaFoldDB" id="A0A125RDZ5"/>
<evidence type="ECO:0000313" key="8">
    <source>
        <dbReference type="Proteomes" id="UP000243052"/>
    </source>
</evidence>
<sequence>MFRSIVINKSTTGYLRRSVWFTMNRCYVSQTQSTQSTITAVTPGKLTSGVEAAPSQDSHLRTLSRKELFSLGMIGLTTMTKGSLNTAIKLFPYVPDFVVTCLVSSLYCGGDNMAAVRQTGRHLRERGIRNMMLSLTIEDTEGTKNINIGDIVRQTIASLNEVLVPNMVEQLDSGVHVDSIPPGYLALKPSALVANPVEVLRHFNDPNWRKEREQLVENCTAITQAVYDLNQSFSKKYPGRKAPFFVVTIDAEKYDLQKAGVYDLQRILFSRFNPASSHMVSCIGTWQMYLCDAASDLASEYIRAQRGGYRLGVKLVRGAYLHSEPDRSVIFPTKEDTDKNYNEVAVEVIRDLLAKGQDSSYGHLVIASHNYESQKLATMMLLSHEGEVGKANVVLGQLLGMADNVTFDLVHNHGARNIIKYVPWGPPAETRDYLLRRLQENGDAVRADNGWPLVKAVAKSFFKSRL</sequence>
<evidence type="ECO:0000259" key="6">
    <source>
        <dbReference type="Pfam" id="PF01619"/>
    </source>
</evidence>
<dbReference type="InterPro" id="IPR002872">
    <property type="entry name" value="Proline_DH_dom"/>
</dbReference>
<proteinExistence type="inferred from homology"/>
<protein>
    <recommendedName>
        <fullName evidence="2 5">Proline dehydrogenase</fullName>
        <ecNumber evidence="2 5">1.5.5.2</ecNumber>
    </recommendedName>
</protein>
<comment type="function">
    <text evidence="5">Converts proline to delta-1-pyrroline-5-carboxylate.</text>
</comment>
<dbReference type="GO" id="GO:0004657">
    <property type="term" value="F:proline dehydrogenase activity"/>
    <property type="evidence" value="ECO:0007669"/>
    <property type="project" value="UniProtKB-EC"/>
</dbReference>
<dbReference type="GO" id="GO:0071949">
    <property type="term" value="F:FAD binding"/>
    <property type="evidence" value="ECO:0007669"/>
    <property type="project" value="TreeGrafter"/>
</dbReference>
<evidence type="ECO:0000256" key="4">
    <source>
        <dbReference type="ARBA" id="ARBA00023062"/>
    </source>
</evidence>
<dbReference type="GO" id="GO:0005739">
    <property type="term" value="C:mitochondrion"/>
    <property type="evidence" value="ECO:0007669"/>
    <property type="project" value="TreeGrafter"/>
</dbReference>
<keyword evidence="8" id="KW-1185">Reference proteome</keyword>
<dbReference type="PANTHER" id="PTHR13914">
    <property type="entry name" value="PROLINE OXIDASE"/>
    <property type="match status" value="1"/>
</dbReference>
<feature type="domain" description="Proline dehydrogenase" evidence="6">
    <location>
        <begin position="246"/>
        <end position="444"/>
    </location>
</feature>
<dbReference type="RefSeq" id="XP_017985992.1">
    <property type="nucleotide sequence ID" value="XM_018130503.1"/>
</dbReference>
<dbReference type="InterPro" id="IPR029041">
    <property type="entry name" value="FAD-linked_oxidoreductase-like"/>
</dbReference>
<accession>A0A125RDZ5</accession>
<reference evidence="7 8" key="1">
    <citation type="submission" date="2016-01" db="EMBL/GenBank/DDBJ databases">
        <title>Genome sequence of the yeast Holleya sinecauda.</title>
        <authorList>
            <person name="Dietrich F.S."/>
        </authorList>
    </citation>
    <scope>NUCLEOTIDE SEQUENCE [LARGE SCALE GENOMIC DNA]</scope>
    <source>
        <strain evidence="7 8">ATCC 58844</strain>
    </source>
</reference>
<dbReference type="EC" id="1.5.5.2" evidence="2 5"/>
<dbReference type="GeneID" id="28722197"/>
<name>A0A125RDZ5_9SACH</name>
<dbReference type="Gene3D" id="3.20.20.220">
    <property type="match status" value="1"/>
</dbReference>
<organism evidence="7 8">
    <name type="scientific">Eremothecium sinecaudum</name>
    <dbReference type="NCBI Taxonomy" id="45286"/>
    <lineage>
        <taxon>Eukaryota</taxon>
        <taxon>Fungi</taxon>
        <taxon>Dikarya</taxon>
        <taxon>Ascomycota</taxon>
        <taxon>Saccharomycotina</taxon>
        <taxon>Saccharomycetes</taxon>
        <taxon>Saccharomycetales</taxon>
        <taxon>Saccharomycetaceae</taxon>
        <taxon>Eremothecium</taxon>
    </lineage>
</organism>
<keyword evidence="4 5" id="KW-0642">Proline metabolism</keyword>
<comment type="similarity">
    <text evidence="1 5">Belongs to the proline oxidase family.</text>
</comment>
<dbReference type="GO" id="GO:0010133">
    <property type="term" value="P:L-proline catabolic process to L-glutamate"/>
    <property type="evidence" value="ECO:0007669"/>
    <property type="project" value="TreeGrafter"/>
</dbReference>
<gene>
    <name evidence="7" type="ORF">AW171_hschr2527</name>
</gene>
<dbReference type="EMBL" id="CP014242">
    <property type="protein sequence ID" value="AMD18996.1"/>
    <property type="molecule type" value="Genomic_DNA"/>
</dbReference>
<dbReference type="FunFam" id="3.20.20.220:FF:000017">
    <property type="entry name" value="Proline dehydrogenase"/>
    <property type="match status" value="1"/>
</dbReference>
<dbReference type="Pfam" id="PF01619">
    <property type="entry name" value="Pro_dh"/>
    <property type="match status" value="1"/>
</dbReference>
<dbReference type="PANTHER" id="PTHR13914:SF0">
    <property type="entry name" value="PROLINE DEHYDROGENASE 1, MITOCHONDRIAL"/>
    <property type="match status" value="1"/>
</dbReference>
<evidence type="ECO:0000256" key="5">
    <source>
        <dbReference type="RuleBase" id="RU364054"/>
    </source>
</evidence>
<evidence type="ECO:0000256" key="1">
    <source>
        <dbReference type="ARBA" id="ARBA00005869"/>
    </source>
</evidence>
<comment type="cofactor">
    <cofactor evidence="5">
        <name>FAD</name>
        <dbReference type="ChEBI" id="CHEBI:57692"/>
    </cofactor>
</comment>
<keyword evidence="5" id="KW-0285">Flavoprotein</keyword>